<reference evidence="3" key="1">
    <citation type="submission" date="2022-08" db="EMBL/GenBank/DDBJ databases">
        <authorList>
            <person name="Gutierrez-Valencia J."/>
        </authorList>
    </citation>
    <scope>NUCLEOTIDE SEQUENCE</scope>
</reference>
<dbReference type="InterPro" id="IPR036691">
    <property type="entry name" value="Endo/exonu/phosph_ase_sf"/>
</dbReference>
<name>A0AAV0JY68_9ROSI</name>
<dbReference type="Gene3D" id="3.60.10.10">
    <property type="entry name" value="Endonuclease/exonuclease/phosphatase"/>
    <property type="match status" value="2"/>
</dbReference>
<feature type="compositionally biased region" description="Polar residues" evidence="1">
    <location>
        <begin position="503"/>
        <end position="518"/>
    </location>
</feature>
<feature type="region of interest" description="Disordered" evidence="1">
    <location>
        <begin position="564"/>
        <end position="588"/>
    </location>
</feature>
<dbReference type="EMBL" id="CAMGYJ010000005">
    <property type="protein sequence ID" value="CAI0414927.1"/>
    <property type="molecule type" value="Genomic_DNA"/>
</dbReference>
<dbReference type="AlphaFoldDB" id="A0AAV0JY68"/>
<feature type="region of interest" description="Disordered" evidence="1">
    <location>
        <begin position="792"/>
        <end position="814"/>
    </location>
</feature>
<feature type="region of interest" description="Disordered" evidence="1">
    <location>
        <begin position="76"/>
        <end position="201"/>
    </location>
</feature>
<evidence type="ECO:0000256" key="1">
    <source>
        <dbReference type="SAM" id="MobiDB-lite"/>
    </source>
</evidence>
<feature type="compositionally biased region" description="Low complexity" evidence="1">
    <location>
        <begin position="142"/>
        <end position="154"/>
    </location>
</feature>
<feature type="compositionally biased region" description="Polar residues" evidence="1">
    <location>
        <begin position="169"/>
        <end position="178"/>
    </location>
</feature>
<feature type="compositionally biased region" description="Polar residues" evidence="1">
    <location>
        <begin position="653"/>
        <end position="664"/>
    </location>
</feature>
<dbReference type="InterPro" id="IPR050410">
    <property type="entry name" value="CCR4/nocturin_mRNA_transcr"/>
</dbReference>
<protein>
    <recommendedName>
        <fullName evidence="2">Endonuclease/exonuclease/phosphatase domain-containing protein</fullName>
    </recommendedName>
</protein>
<gene>
    <name evidence="3" type="ORF">LITE_LOCUS16462</name>
</gene>
<dbReference type="PANTHER" id="PTHR12121:SF85">
    <property type="entry name" value="CARBON CATABOLITE REPRESSOR PROTEIN 4 HOMOLOG 6"/>
    <property type="match status" value="1"/>
</dbReference>
<dbReference type="GO" id="GO:0000175">
    <property type="term" value="F:3'-5'-RNA exonuclease activity"/>
    <property type="evidence" value="ECO:0007669"/>
    <property type="project" value="TreeGrafter"/>
</dbReference>
<feature type="region of interest" description="Disordered" evidence="1">
    <location>
        <begin position="633"/>
        <end position="664"/>
    </location>
</feature>
<evidence type="ECO:0000313" key="3">
    <source>
        <dbReference type="EMBL" id="CAI0414927.1"/>
    </source>
</evidence>
<sequence>EALRSYFPRRVEIESFESVSEKWPRMGVLRGHGLSFDGFLVDLITAVGCPKCFRHVSMKRSAPPLKSLAAVATETTAMSSPIPHRGGRKPWAAGRGFSDRQYRGGRGPQFFAGDSPDPNYSGLGRGGWHGSSNQWPPPAYLQSQSQQFRQPSPRYYSNQHQFRSPPPFVQNQNHQQFRQAPPFDRNQGFRPHQQQQQLPPRPPKELLFRNWEYANVFPPPNAERFIVLSYNILADYLAVNHKSKLYFHIPQHMLAWQWRKRSIVFELGLWKADIMCFQEVDRFQELEDELKGSGYNGIYQMRTGSATDGCAIFWRESKANVVKSCIQLLILGLSTPLVVILFSDFTLRLTRGFVTFLRFNLVHEESIVFNKFGLRDNVAQICVLEAISQSLNSNASTLSASSAGSNKVVVCNIHVLYNPRRGEIKIGQVRKLLEKAHAVSKLWNDAPVVLCGDFNCTPKSPLYNFISQQKLDLSEVDRDKVSGQASAEIRAPTRTVYSGGKPNHSSSPGTHSPNTSVEVVQRREESDSRSSMTVGQSHESSNSIEDTRRNFKDLSLSHEVSCSGSRSFHSLQPISDSASGSNSVNQVEDSLESEFTQVFSKFQSELSITGEDESSFLASLHDTNDTFSEIASSDLDQSSGEFGTGPNDESKVHSPTNELANDSSENQNLVEVVDEVSIYDPSVWTPMEIATATGDADCTCLQHPLTLRSAYTQVENHSGTRDPSNGEPEATSYNRHFLGTVDYIWFSKGLQTVGVLAPIPKRAMQWTTGFPTKKWGSDHIALVSELAFTPTGNLEEGARPSHAQEASGNGGGQT</sequence>
<dbReference type="InterPro" id="IPR005135">
    <property type="entry name" value="Endo/exonuclease/phosphatase"/>
</dbReference>
<dbReference type="SUPFAM" id="SSF56219">
    <property type="entry name" value="DNase I-like"/>
    <property type="match status" value="1"/>
</dbReference>
<evidence type="ECO:0000259" key="2">
    <source>
        <dbReference type="Pfam" id="PF03372"/>
    </source>
</evidence>
<organism evidence="3 4">
    <name type="scientific">Linum tenue</name>
    <dbReference type="NCBI Taxonomy" id="586396"/>
    <lineage>
        <taxon>Eukaryota</taxon>
        <taxon>Viridiplantae</taxon>
        <taxon>Streptophyta</taxon>
        <taxon>Embryophyta</taxon>
        <taxon>Tracheophyta</taxon>
        <taxon>Spermatophyta</taxon>
        <taxon>Magnoliopsida</taxon>
        <taxon>eudicotyledons</taxon>
        <taxon>Gunneridae</taxon>
        <taxon>Pentapetalae</taxon>
        <taxon>rosids</taxon>
        <taxon>fabids</taxon>
        <taxon>Malpighiales</taxon>
        <taxon>Linaceae</taxon>
        <taxon>Linum</taxon>
    </lineage>
</organism>
<dbReference type="Pfam" id="PF03372">
    <property type="entry name" value="Exo_endo_phos"/>
    <property type="match status" value="1"/>
</dbReference>
<feature type="domain" description="Endonuclease/exonuclease/phosphatase" evidence="2">
    <location>
        <begin position="270"/>
        <end position="492"/>
    </location>
</feature>
<keyword evidence="4" id="KW-1185">Reference proteome</keyword>
<feature type="non-terminal residue" evidence="3">
    <location>
        <position position="1"/>
    </location>
</feature>
<feature type="region of interest" description="Disordered" evidence="1">
    <location>
        <begin position="478"/>
        <end position="546"/>
    </location>
</feature>
<dbReference type="Proteomes" id="UP001154282">
    <property type="component" value="Unassembled WGS sequence"/>
</dbReference>
<evidence type="ECO:0000313" key="4">
    <source>
        <dbReference type="Proteomes" id="UP001154282"/>
    </source>
</evidence>
<feature type="compositionally biased region" description="Polar residues" evidence="1">
    <location>
        <begin position="529"/>
        <end position="544"/>
    </location>
</feature>
<accession>A0AAV0JY68</accession>
<comment type="caution">
    <text evidence="3">The sequence shown here is derived from an EMBL/GenBank/DDBJ whole genome shotgun (WGS) entry which is preliminary data.</text>
</comment>
<proteinExistence type="predicted"/>
<dbReference type="PANTHER" id="PTHR12121">
    <property type="entry name" value="CARBON CATABOLITE REPRESSOR PROTEIN 4"/>
    <property type="match status" value="1"/>
</dbReference>